<keyword evidence="5" id="KW-0687">Ribonucleoprotein</keyword>
<name>T1EH42_HELRO</name>
<evidence type="ECO:0000256" key="6">
    <source>
        <dbReference type="ARBA" id="ARBA00035289"/>
    </source>
</evidence>
<sequence>NLTAFFDTKENWEETSIVVGRPWKKDELRLKSNSDLHKLWYVLLKERNMLMTMEAEYNRQCELFPSPERLEKVEESMENILDVVRERNRAYNLLETGKTGEPERRWVYNQLGIGGWRTCTEHYIPLYMNFKFKNS</sequence>
<comment type="subcellular location">
    <subcellularLocation>
        <location evidence="1">Mitochondrion</location>
    </subcellularLocation>
</comment>
<accession>T1EH42</accession>
<evidence type="ECO:0000256" key="1">
    <source>
        <dbReference type="ARBA" id="ARBA00004173"/>
    </source>
</evidence>
<dbReference type="EMBL" id="AMQM01003662">
    <property type="status" value="NOT_ANNOTATED_CDS"/>
    <property type="molecule type" value="Genomic_DNA"/>
</dbReference>
<dbReference type="Gene3D" id="6.10.330.20">
    <property type="match status" value="1"/>
</dbReference>
<dbReference type="EnsemblMetazoa" id="HelroT125085">
    <property type="protein sequence ID" value="HelroP125085"/>
    <property type="gene ID" value="HelroG125085"/>
</dbReference>
<evidence type="ECO:0000313" key="7">
    <source>
        <dbReference type="EMBL" id="ESO07381.1"/>
    </source>
</evidence>
<proteinExistence type="inferred from homology"/>
<dbReference type="CTD" id="20195892"/>
<keyword evidence="9" id="KW-1185">Reference proteome</keyword>
<dbReference type="PANTHER" id="PTHR21183:SF18">
    <property type="entry name" value="LARGE RIBOSOMAL SUBUNIT PROTEIN UL29M"/>
    <property type="match status" value="1"/>
</dbReference>
<keyword evidence="3" id="KW-0689">Ribosomal protein</keyword>
<dbReference type="PANTHER" id="PTHR21183">
    <property type="entry name" value="RIBOSOMAL PROTEIN L47, MITOCHONDRIAL-RELATED"/>
    <property type="match status" value="1"/>
</dbReference>
<evidence type="ECO:0000256" key="4">
    <source>
        <dbReference type="ARBA" id="ARBA00023128"/>
    </source>
</evidence>
<dbReference type="AlphaFoldDB" id="T1EH42"/>
<dbReference type="Pfam" id="PF06984">
    <property type="entry name" value="MRP-L47"/>
    <property type="match status" value="1"/>
</dbReference>
<dbReference type="HOGENOM" id="CLU_1890935_0_0_1"/>
<dbReference type="STRING" id="6412.T1EH42"/>
<dbReference type="GeneID" id="20195892"/>
<comment type="similarity">
    <text evidence="2">Belongs to the universal ribosomal protein uL29 family.</text>
</comment>
<dbReference type="GO" id="GO:0005762">
    <property type="term" value="C:mitochondrial large ribosomal subunit"/>
    <property type="evidence" value="ECO:0000318"/>
    <property type="project" value="GO_Central"/>
</dbReference>
<dbReference type="InParanoid" id="T1EH42"/>
<reference evidence="7 9" key="2">
    <citation type="journal article" date="2013" name="Nature">
        <title>Insights into bilaterian evolution from three spiralian genomes.</title>
        <authorList>
            <person name="Simakov O."/>
            <person name="Marletaz F."/>
            <person name="Cho S.J."/>
            <person name="Edsinger-Gonzales E."/>
            <person name="Havlak P."/>
            <person name="Hellsten U."/>
            <person name="Kuo D.H."/>
            <person name="Larsson T."/>
            <person name="Lv J."/>
            <person name="Arendt D."/>
            <person name="Savage R."/>
            <person name="Osoegawa K."/>
            <person name="de Jong P."/>
            <person name="Grimwood J."/>
            <person name="Chapman J.A."/>
            <person name="Shapiro H."/>
            <person name="Aerts A."/>
            <person name="Otillar R.P."/>
            <person name="Terry A.Y."/>
            <person name="Boore J.L."/>
            <person name="Grigoriev I.V."/>
            <person name="Lindberg D.R."/>
            <person name="Seaver E.C."/>
            <person name="Weisblat D.A."/>
            <person name="Putnam N.H."/>
            <person name="Rokhsar D.S."/>
        </authorList>
    </citation>
    <scope>NUCLEOTIDE SEQUENCE</scope>
</reference>
<dbReference type="EMBL" id="KB096222">
    <property type="protein sequence ID" value="ESO07381.1"/>
    <property type="molecule type" value="Genomic_DNA"/>
</dbReference>
<dbReference type="GO" id="GO:0032543">
    <property type="term" value="P:mitochondrial translation"/>
    <property type="evidence" value="ECO:0000318"/>
    <property type="project" value="GO_Central"/>
</dbReference>
<reference evidence="9" key="1">
    <citation type="submission" date="2012-12" db="EMBL/GenBank/DDBJ databases">
        <authorList>
            <person name="Hellsten U."/>
            <person name="Grimwood J."/>
            <person name="Chapman J.A."/>
            <person name="Shapiro H."/>
            <person name="Aerts A."/>
            <person name="Otillar R.P."/>
            <person name="Terry A.Y."/>
            <person name="Boore J.L."/>
            <person name="Simakov O."/>
            <person name="Marletaz F."/>
            <person name="Cho S.-J."/>
            <person name="Edsinger-Gonzales E."/>
            <person name="Havlak P."/>
            <person name="Kuo D.-H."/>
            <person name="Larsson T."/>
            <person name="Lv J."/>
            <person name="Arendt D."/>
            <person name="Savage R."/>
            <person name="Osoegawa K."/>
            <person name="de Jong P."/>
            <person name="Lindberg D.R."/>
            <person name="Seaver E.C."/>
            <person name="Weisblat D.A."/>
            <person name="Putnam N.H."/>
            <person name="Grigoriev I.V."/>
            <person name="Rokhsar D.S."/>
        </authorList>
    </citation>
    <scope>NUCLEOTIDE SEQUENCE</scope>
</reference>
<organism evidence="8 9">
    <name type="scientific">Helobdella robusta</name>
    <name type="common">Californian leech</name>
    <dbReference type="NCBI Taxonomy" id="6412"/>
    <lineage>
        <taxon>Eukaryota</taxon>
        <taxon>Metazoa</taxon>
        <taxon>Spiralia</taxon>
        <taxon>Lophotrochozoa</taxon>
        <taxon>Annelida</taxon>
        <taxon>Clitellata</taxon>
        <taxon>Hirudinea</taxon>
        <taxon>Rhynchobdellida</taxon>
        <taxon>Glossiphoniidae</taxon>
        <taxon>Helobdella</taxon>
    </lineage>
</organism>
<dbReference type="Proteomes" id="UP000015101">
    <property type="component" value="Unassembled WGS sequence"/>
</dbReference>
<protein>
    <recommendedName>
        <fullName evidence="6">Large ribosomal subunit protein uL29m</fullName>
    </recommendedName>
</protein>
<dbReference type="InterPro" id="IPR038340">
    <property type="entry name" value="MRP-L47_sf"/>
</dbReference>
<evidence type="ECO:0000256" key="3">
    <source>
        <dbReference type="ARBA" id="ARBA00022980"/>
    </source>
</evidence>
<evidence type="ECO:0000313" key="9">
    <source>
        <dbReference type="Proteomes" id="UP000015101"/>
    </source>
</evidence>
<dbReference type="OrthoDB" id="270763at2759"/>
<dbReference type="eggNOG" id="KOG3331">
    <property type="taxonomic scope" value="Eukaryota"/>
</dbReference>
<evidence type="ECO:0000256" key="5">
    <source>
        <dbReference type="ARBA" id="ARBA00023274"/>
    </source>
</evidence>
<reference evidence="8" key="3">
    <citation type="submission" date="2015-06" db="UniProtKB">
        <authorList>
            <consortium name="EnsemblMetazoa"/>
        </authorList>
    </citation>
    <scope>IDENTIFICATION</scope>
</reference>
<dbReference type="GO" id="GO:0003735">
    <property type="term" value="F:structural constituent of ribosome"/>
    <property type="evidence" value="ECO:0000318"/>
    <property type="project" value="GO_Central"/>
</dbReference>
<dbReference type="InterPro" id="IPR010729">
    <property type="entry name" value="Ribosomal_uL29_mit"/>
</dbReference>
<dbReference type="RefSeq" id="XP_009014759.1">
    <property type="nucleotide sequence ID" value="XM_009016511.1"/>
</dbReference>
<keyword evidence="4" id="KW-0496">Mitochondrion</keyword>
<evidence type="ECO:0000256" key="2">
    <source>
        <dbReference type="ARBA" id="ARBA00009254"/>
    </source>
</evidence>
<evidence type="ECO:0000313" key="8">
    <source>
        <dbReference type="EnsemblMetazoa" id="HelroP125085"/>
    </source>
</evidence>
<gene>
    <name evidence="8" type="primary">20195892</name>
    <name evidence="7" type="ORF">HELRODRAFT_125085</name>
</gene>
<dbReference type="KEGG" id="hro:HELRODRAFT_125085"/>